<organism evidence="2 3">
    <name type="scientific">Cicer arietinum</name>
    <name type="common">Chickpea</name>
    <name type="synonym">Garbanzo</name>
    <dbReference type="NCBI Taxonomy" id="3827"/>
    <lineage>
        <taxon>Eukaryota</taxon>
        <taxon>Viridiplantae</taxon>
        <taxon>Streptophyta</taxon>
        <taxon>Embryophyta</taxon>
        <taxon>Tracheophyta</taxon>
        <taxon>Spermatophyta</taxon>
        <taxon>Magnoliopsida</taxon>
        <taxon>eudicotyledons</taxon>
        <taxon>Gunneridae</taxon>
        <taxon>Pentapetalae</taxon>
        <taxon>rosids</taxon>
        <taxon>fabids</taxon>
        <taxon>Fabales</taxon>
        <taxon>Fabaceae</taxon>
        <taxon>Papilionoideae</taxon>
        <taxon>50 kb inversion clade</taxon>
        <taxon>NPAAA clade</taxon>
        <taxon>Hologalegina</taxon>
        <taxon>IRL clade</taxon>
        <taxon>Cicereae</taxon>
        <taxon>Cicer</taxon>
    </lineage>
</organism>
<reference evidence="3" key="2">
    <citation type="submission" date="2025-08" db="UniProtKB">
        <authorList>
            <consortium name="RefSeq"/>
        </authorList>
    </citation>
    <scope>IDENTIFICATION</scope>
    <source>
        <tissue evidence="3">Etiolated seedlings</tissue>
    </source>
</reference>
<proteinExistence type="predicted"/>
<dbReference type="RefSeq" id="XP_004497348.1">
    <property type="nucleotide sequence ID" value="XM_004497291.1"/>
</dbReference>
<name>A0A1S2Y1P1_CICAR</name>
<keyword evidence="1" id="KW-1133">Transmembrane helix</keyword>
<feature type="transmembrane region" description="Helical" evidence="1">
    <location>
        <begin position="217"/>
        <end position="234"/>
    </location>
</feature>
<feature type="transmembrane region" description="Helical" evidence="1">
    <location>
        <begin position="254"/>
        <end position="277"/>
    </location>
</feature>
<dbReference type="Proteomes" id="UP000087171">
    <property type="component" value="Chromosome Ca4"/>
</dbReference>
<feature type="transmembrane region" description="Helical" evidence="1">
    <location>
        <begin position="139"/>
        <end position="164"/>
    </location>
</feature>
<accession>A0A1S2Y1P1</accession>
<feature type="transmembrane region" description="Helical" evidence="1">
    <location>
        <begin position="93"/>
        <end position="112"/>
    </location>
</feature>
<feature type="transmembrane region" description="Helical" evidence="1">
    <location>
        <begin position="170"/>
        <end position="196"/>
    </location>
</feature>
<dbReference type="GeneID" id="101508754"/>
<evidence type="ECO:0000313" key="3">
    <source>
        <dbReference type="RefSeq" id="XP_004497348.1"/>
    </source>
</evidence>
<dbReference type="OrthoDB" id="1293150at2759"/>
<dbReference type="AlphaFoldDB" id="A0A1S2Y1P1"/>
<keyword evidence="1" id="KW-0812">Transmembrane</keyword>
<feature type="transmembrane region" description="Helical" evidence="1">
    <location>
        <begin position="26"/>
        <end position="46"/>
    </location>
</feature>
<dbReference type="PANTHER" id="PTHR33133:SF20">
    <property type="entry name" value="PROTEIN, PUTATIVE-RELATED"/>
    <property type="match status" value="1"/>
</dbReference>
<dbReference type="PANTHER" id="PTHR33133">
    <property type="entry name" value="OS08G0107100 PROTEIN-RELATED"/>
    <property type="match status" value="1"/>
</dbReference>
<protein>
    <submittedName>
        <fullName evidence="3">Uncharacterized protein LOC101508754</fullName>
    </submittedName>
</protein>
<gene>
    <name evidence="3" type="primary">LOC101508754</name>
</gene>
<keyword evidence="1" id="KW-0472">Membrane</keyword>
<dbReference type="PaxDb" id="3827-XP_004497348.1"/>
<sequence>MLIVKGKEGWVWVLLEPLRIIHNNKLVFFSIASFTTLPLSFLLFTLSTPPHPLRNHIYHLEALARFTSTLMEARHVSHESRDNAVYLLRIRSFFYLLCLPLSLAAAVSSVYTTHTTLQGKTLTLTSALNAVRNNWKRPFITVIFVYVILMAFSPVPRVIATLFFSHETRFLIMAIGSAFEVYLMAVMGLGLVVSIVEDRFGWDAICVGSGLMKGKRLIFGWVLSSLFVFISGIINGRVELLLEGLNSKISVSNLMLLICSYGFTVIFSYVVTTVFYFDSRIRHDFREPETHEENDDCISLSSSL</sequence>
<dbReference type="KEGG" id="cam:101508754"/>
<reference evidence="2" key="1">
    <citation type="journal article" date="2013" name="Nat. Biotechnol.">
        <title>Draft genome sequence of chickpea (Cicer arietinum) provides a resource for trait improvement.</title>
        <authorList>
            <person name="Varshney R.K."/>
            <person name="Song C."/>
            <person name="Saxena R.K."/>
            <person name="Azam S."/>
            <person name="Yu S."/>
            <person name="Sharpe A.G."/>
            <person name="Cannon S."/>
            <person name="Baek J."/>
            <person name="Rosen B.D."/>
            <person name="Tar'an B."/>
            <person name="Millan T."/>
            <person name="Zhang X."/>
            <person name="Ramsay L.D."/>
            <person name="Iwata A."/>
            <person name="Wang Y."/>
            <person name="Nelson W."/>
            <person name="Farmer A.D."/>
            <person name="Gaur P.M."/>
            <person name="Soderlund C."/>
            <person name="Penmetsa R.V."/>
            <person name="Xu C."/>
            <person name="Bharti A.K."/>
            <person name="He W."/>
            <person name="Winter P."/>
            <person name="Zhao S."/>
            <person name="Hane J.K."/>
            <person name="Carrasquilla-Garcia N."/>
            <person name="Condie J.A."/>
            <person name="Upadhyaya H.D."/>
            <person name="Luo M.C."/>
            <person name="Thudi M."/>
            <person name="Gowda C.L."/>
            <person name="Singh N.P."/>
            <person name="Lichtenzveig J."/>
            <person name="Gali K.K."/>
            <person name="Rubio J."/>
            <person name="Nadarajan N."/>
            <person name="Dolezel J."/>
            <person name="Bansal K.C."/>
            <person name="Xu X."/>
            <person name="Edwards D."/>
            <person name="Zhang G."/>
            <person name="Kahl G."/>
            <person name="Gil J."/>
            <person name="Singh K.B."/>
            <person name="Datta S.K."/>
            <person name="Jackson S.A."/>
            <person name="Wang J."/>
            <person name="Cook D.R."/>
        </authorList>
    </citation>
    <scope>NUCLEOTIDE SEQUENCE [LARGE SCALE GENOMIC DNA]</scope>
    <source>
        <strain evidence="2">cv. CDC Frontier</strain>
    </source>
</reference>
<evidence type="ECO:0000256" key="1">
    <source>
        <dbReference type="SAM" id="Phobius"/>
    </source>
</evidence>
<keyword evidence="2" id="KW-1185">Reference proteome</keyword>
<dbReference type="eggNOG" id="ENOG502RXUR">
    <property type="taxonomic scope" value="Eukaryota"/>
</dbReference>
<evidence type="ECO:0000313" key="2">
    <source>
        <dbReference type="Proteomes" id="UP000087171"/>
    </source>
</evidence>